<accession>A0ABT0C6Q9</accession>
<proteinExistence type="inferred from homology"/>
<evidence type="ECO:0000256" key="9">
    <source>
        <dbReference type="RuleBase" id="RU363043"/>
    </source>
</evidence>
<evidence type="ECO:0000256" key="1">
    <source>
        <dbReference type="ARBA" id="ARBA00004651"/>
    </source>
</evidence>
<dbReference type="InterPro" id="IPR035906">
    <property type="entry name" value="MetI-like_sf"/>
</dbReference>
<dbReference type="InterPro" id="IPR000515">
    <property type="entry name" value="MetI-like"/>
</dbReference>
<evidence type="ECO:0000313" key="12">
    <source>
        <dbReference type="Proteomes" id="UP000830835"/>
    </source>
</evidence>
<evidence type="ECO:0000256" key="8">
    <source>
        <dbReference type="ARBA" id="ARBA00023136"/>
    </source>
</evidence>
<evidence type="ECO:0000256" key="5">
    <source>
        <dbReference type="ARBA" id="ARBA00022592"/>
    </source>
</evidence>
<dbReference type="NCBIfam" id="TIGR00974">
    <property type="entry name" value="3a0107s02c"/>
    <property type="match status" value="1"/>
</dbReference>
<dbReference type="SUPFAM" id="SSF161098">
    <property type="entry name" value="MetI-like"/>
    <property type="match status" value="1"/>
</dbReference>
<feature type="transmembrane region" description="Helical" evidence="9">
    <location>
        <begin position="117"/>
        <end position="141"/>
    </location>
</feature>
<feature type="transmembrane region" description="Helical" evidence="9">
    <location>
        <begin position="79"/>
        <end position="105"/>
    </location>
</feature>
<gene>
    <name evidence="11" type="primary">pstA</name>
    <name evidence="11" type="ORF">JX360_00825</name>
</gene>
<dbReference type="PROSITE" id="PS50928">
    <property type="entry name" value="ABC_TM1"/>
    <property type="match status" value="1"/>
</dbReference>
<dbReference type="Gene3D" id="1.10.3720.10">
    <property type="entry name" value="MetI-like"/>
    <property type="match status" value="1"/>
</dbReference>
<keyword evidence="6 9" id="KW-0812">Transmembrane</keyword>
<dbReference type="PANTHER" id="PTHR42922">
    <property type="entry name" value="PHOSPHATE TRANSPORT SYSTEM PERMEASE PROTEIN PSTA"/>
    <property type="match status" value="1"/>
</dbReference>
<keyword evidence="5" id="KW-0592">Phosphate transport</keyword>
<reference evidence="11" key="1">
    <citation type="submission" date="2021-02" db="EMBL/GenBank/DDBJ databases">
        <title>The CRISPR/cas machinery reduction and long-range gene transfer in the hot spring cyanobacterium Synechococcus.</title>
        <authorList>
            <person name="Dvorak P."/>
            <person name="Jahodarova E."/>
            <person name="Hasler P."/>
            <person name="Poulickova A."/>
        </authorList>
    </citation>
    <scope>NUCLEOTIDE SEQUENCE</scope>
    <source>
        <strain evidence="11">Rupite</strain>
    </source>
</reference>
<dbReference type="InterPro" id="IPR005672">
    <property type="entry name" value="Phosphate_PstA"/>
</dbReference>
<sequence length="296" mass="31744">MATQVAAKTNLFKRKARSQRVLLDWGMTALTFISSLFAIFVLGLILYYVFINGIERFNWQSFTQLPPPPGDQVGGFGNAVLGTLIVVTIAISISFPIGLLAAIYLSEFGQNSSTASALRFIIKVLTGVPSIIAGVFAYGVLVLTTKTFSALSGGVALSVLTLPIIILSCEEALRLVPRDVRDAAYALGASRVQTVFRVILPAALPVILTGVTLAVSRAAGETAPLIFTALFSFLWPSGLLRPVASLAVLIYNFAIVPFENQQKIAWGGALALVILVLITTVTFRVLLSRREENISI</sequence>
<protein>
    <recommendedName>
        <fullName evidence="9">Phosphate transport system permease protein PstA</fullName>
    </recommendedName>
</protein>
<name>A0ABT0C6Q9_THEVL</name>
<comment type="caution">
    <text evidence="11">The sequence shown here is derived from an EMBL/GenBank/DDBJ whole genome shotgun (WGS) entry which is preliminary data.</text>
</comment>
<feature type="transmembrane region" description="Helical" evidence="9">
    <location>
        <begin position="147"/>
        <end position="169"/>
    </location>
</feature>
<organism evidence="11 12">
    <name type="scientific">Thermostichus vulcanus str. 'Rupite'</name>
    <dbReference type="NCBI Taxonomy" id="2813851"/>
    <lineage>
        <taxon>Bacteria</taxon>
        <taxon>Bacillati</taxon>
        <taxon>Cyanobacteriota</taxon>
        <taxon>Cyanophyceae</taxon>
        <taxon>Thermostichales</taxon>
        <taxon>Thermostichaceae</taxon>
        <taxon>Thermostichus</taxon>
    </lineage>
</organism>
<dbReference type="EMBL" id="JAFIRA010000001">
    <property type="protein sequence ID" value="MCJ2541460.1"/>
    <property type="molecule type" value="Genomic_DNA"/>
</dbReference>
<keyword evidence="3" id="KW-0813">Transport</keyword>
<evidence type="ECO:0000256" key="7">
    <source>
        <dbReference type="ARBA" id="ARBA00022989"/>
    </source>
</evidence>
<keyword evidence="7 9" id="KW-1133">Transmembrane helix</keyword>
<dbReference type="CDD" id="cd06261">
    <property type="entry name" value="TM_PBP2"/>
    <property type="match status" value="1"/>
</dbReference>
<keyword evidence="4 9" id="KW-1003">Cell membrane</keyword>
<keyword evidence="12" id="KW-1185">Reference proteome</keyword>
<evidence type="ECO:0000256" key="6">
    <source>
        <dbReference type="ARBA" id="ARBA00022692"/>
    </source>
</evidence>
<dbReference type="InterPro" id="IPR051408">
    <property type="entry name" value="Phosphate_transprt_permease"/>
</dbReference>
<feature type="transmembrane region" description="Helical" evidence="9">
    <location>
        <begin position="239"/>
        <end position="258"/>
    </location>
</feature>
<feature type="transmembrane region" description="Helical" evidence="9">
    <location>
        <begin position="264"/>
        <end position="287"/>
    </location>
</feature>
<evidence type="ECO:0000259" key="10">
    <source>
        <dbReference type="PROSITE" id="PS50928"/>
    </source>
</evidence>
<feature type="transmembrane region" description="Helical" evidence="9">
    <location>
        <begin position="21"/>
        <end position="50"/>
    </location>
</feature>
<dbReference type="RefSeq" id="WP_244348454.1">
    <property type="nucleotide sequence ID" value="NZ_JAFIRA010000001.1"/>
</dbReference>
<feature type="domain" description="ABC transmembrane type-1" evidence="10">
    <location>
        <begin position="80"/>
        <end position="287"/>
    </location>
</feature>
<keyword evidence="8 9" id="KW-0472">Membrane</keyword>
<comment type="subcellular location">
    <subcellularLocation>
        <location evidence="1 9">Cell membrane</location>
        <topology evidence="1 9">Multi-pass membrane protein</topology>
    </subcellularLocation>
</comment>
<dbReference type="Proteomes" id="UP000830835">
    <property type="component" value="Unassembled WGS sequence"/>
</dbReference>
<evidence type="ECO:0000256" key="4">
    <source>
        <dbReference type="ARBA" id="ARBA00022475"/>
    </source>
</evidence>
<evidence type="ECO:0000256" key="3">
    <source>
        <dbReference type="ARBA" id="ARBA00022448"/>
    </source>
</evidence>
<dbReference type="Pfam" id="PF00528">
    <property type="entry name" value="BPD_transp_1"/>
    <property type="match status" value="1"/>
</dbReference>
<evidence type="ECO:0000256" key="2">
    <source>
        <dbReference type="ARBA" id="ARBA00007069"/>
    </source>
</evidence>
<comment type="similarity">
    <text evidence="2 9">Belongs to the binding-protein-dependent transport system permease family. CysTW subfamily.</text>
</comment>
<dbReference type="PANTHER" id="PTHR42922:SF1">
    <property type="entry name" value="PHOSPHATE TRANSPORT SYSTEM PERMEASE PROTEIN PSTA"/>
    <property type="match status" value="1"/>
</dbReference>
<evidence type="ECO:0000313" key="11">
    <source>
        <dbReference type="EMBL" id="MCJ2541460.1"/>
    </source>
</evidence>